<dbReference type="InterPro" id="IPR050982">
    <property type="entry name" value="Auxin_biosynth/cation_transpt"/>
</dbReference>
<comment type="caution">
    <text evidence="2">The sequence shown here is derived from an EMBL/GenBank/DDBJ whole genome shotgun (WGS) entry which is preliminary data.</text>
</comment>
<dbReference type="RefSeq" id="WP_386196893.1">
    <property type="nucleotide sequence ID" value="NZ_JBHSBC010000058.1"/>
</dbReference>
<evidence type="ECO:0000313" key="2">
    <source>
        <dbReference type="EMBL" id="MFC3986571.1"/>
    </source>
</evidence>
<protein>
    <submittedName>
        <fullName evidence="2">FAD-dependent oxidoreductase</fullName>
    </submittedName>
</protein>
<dbReference type="InterPro" id="IPR036188">
    <property type="entry name" value="FAD/NAD-bd_sf"/>
</dbReference>
<reference evidence="3" key="1">
    <citation type="journal article" date="2019" name="Int. J. Syst. Evol. Microbiol.">
        <title>The Global Catalogue of Microorganisms (GCM) 10K type strain sequencing project: providing services to taxonomists for standard genome sequencing and annotation.</title>
        <authorList>
            <consortium name="The Broad Institute Genomics Platform"/>
            <consortium name="The Broad Institute Genome Sequencing Center for Infectious Disease"/>
            <person name="Wu L."/>
            <person name="Ma J."/>
        </authorList>
    </citation>
    <scope>NUCLEOTIDE SEQUENCE [LARGE SCALE GENOMIC DNA]</scope>
    <source>
        <strain evidence="3">TBRC 7912</strain>
    </source>
</reference>
<dbReference type="EMBL" id="JBHSBC010000058">
    <property type="protein sequence ID" value="MFC3986571.1"/>
    <property type="molecule type" value="Genomic_DNA"/>
</dbReference>
<dbReference type="PANTHER" id="PTHR43539">
    <property type="entry name" value="FLAVIN-BINDING MONOOXYGENASE-LIKE PROTEIN (AFU_ORTHOLOGUE AFUA_4G09220)"/>
    <property type="match status" value="1"/>
</dbReference>
<sequence>MILVIGAGQAGLAAGRELRMAGHDVLLLEAHPRLGESWRRRWDSLRLFTPVSLSALPGLPMPGADRYPGKDEVADYLRAYAAHFELPVRLGTTVSLLRTAGGRTIAPRSVIWATGYRPDYRWLRVPGALVGGLPRHSEGISPVPGLAYLGLPFQRCRGSALLGWVGEDAALVARGLEGRRRR</sequence>
<keyword evidence="1" id="KW-0560">Oxidoreductase</keyword>
<dbReference type="Pfam" id="PF13738">
    <property type="entry name" value="Pyr_redox_3"/>
    <property type="match status" value="1"/>
</dbReference>
<dbReference type="Gene3D" id="3.50.50.60">
    <property type="entry name" value="FAD/NAD(P)-binding domain"/>
    <property type="match status" value="2"/>
</dbReference>
<gene>
    <name evidence="2" type="ORF">ACFOYY_41010</name>
</gene>
<organism evidence="2 3">
    <name type="scientific">Streptosporangium jomthongense</name>
    <dbReference type="NCBI Taxonomy" id="1193683"/>
    <lineage>
        <taxon>Bacteria</taxon>
        <taxon>Bacillati</taxon>
        <taxon>Actinomycetota</taxon>
        <taxon>Actinomycetes</taxon>
        <taxon>Streptosporangiales</taxon>
        <taxon>Streptosporangiaceae</taxon>
        <taxon>Streptosporangium</taxon>
    </lineage>
</organism>
<name>A0ABV8FF57_9ACTN</name>
<dbReference type="SUPFAM" id="SSF51905">
    <property type="entry name" value="FAD/NAD(P)-binding domain"/>
    <property type="match status" value="1"/>
</dbReference>
<dbReference type="PANTHER" id="PTHR43539:SF78">
    <property type="entry name" value="FLAVIN-CONTAINING MONOOXYGENASE"/>
    <property type="match status" value="1"/>
</dbReference>
<evidence type="ECO:0000313" key="3">
    <source>
        <dbReference type="Proteomes" id="UP001595698"/>
    </source>
</evidence>
<keyword evidence="3" id="KW-1185">Reference proteome</keyword>
<proteinExistence type="predicted"/>
<accession>A0ABV8FF57</accession>
<evidence type="ECO:0000256" key="1">
    <source>
        <dbReference type="ARBA" id="ARBA00023002"/>
    </source>
</evidence>
<dbReference type="Proteomes" id="UP001595698">
    <property type="component" value="Unassembled WGS sequence"/>
</dbReference>